<dbReference type="Proteomes" id="UP001193756">
    <property type="component" value="Unassembled WGS sequence"/>
</dbReference>
<organism evidence="1 2">
    <name type="scientific">Agathobacter rectalis</name>
    <dbReference type="NCBI Taxonomy" id="39491"/>
    <lineage>
        <taxon>Bacteria</taxon>
        <taxon>Bacillati</taxon>
        <taxon>Bacillota</taxon>
        <taxon>Clostridia</taxon>
        <taxon>Lachnospirales</taxon>
        <taxon>Lachnospiraceae</taxon>
        <taxon>Agathobacter</taxon>
    </lineage>
</organism>
<protein>
    <recommendedName>
        <fullName evidence="3">TfoX N-terminal domain-containing protein</fullName>
    </recommendedName>
</protein>
<sequence>MIPEKYIYASLKNIIGGMFGSIRGLVLLCIYEDVLYIYRANIDNSYGERLAKIYIPNMKNIQGKAGLFGGKFSFKYEGQEYKFKLPSKAGKFVDFFVK</sequence>
<gene>
    <name evidence="1" type="ORF">G4312_05480</name>
</gene>
<reference evidence="1" key="2">
    <citation type="submission" date="2020-02" db="EMBL/GenBank/DDBJ databases">
        <authorList>
            <person name="Littmann E."/>
            <person name="Sorbara M."/>
        </authorList>
    </citation>
    <scope>NUCLEOTIDE SEQUENCE</scope>
    <source>
        <strain evidence="1">MSK.16.45</strain>
    </source>
</reference>
<reference evidence="1" key="1">
    <citation type="journal article" date="2020" name="Cell Host Microbe">
        <title>Functional and Genomic Variation between Human-Derived Isolates of Lachnospiraceae Reveals Inter- and Intra-Species Diversity.</title>
        <authorList>
            <person name="Sorbara M.T."/>
            <person name="Littmann E.R."/>
            <person name="Fontana E."/>
            <person name="Moody T.U."/>
            <person name="Kohout C.E."/>
            <person name="Gjonbalaj M."/>
            <person name="Eaton V."/>
            <person name="Seok R."/>
            <person name="Leiner I.M."/>
            <person name="Pamer E.G."/>
        </authorList>
    </citation>
    <scope>NUCLEOTIDE SEQUENCE</scope>
    <source>
        <strain evidence="1">MSK.16.45</strain>
    </source>
</reference>
<evidence type="ECO:0000313" key="2">
    <source>
        <dbReference type="Proteomes" id="UP001193756"/>
    </source>
</evidence>
<dbReference type="RefSeq" id="WP_173844103.1">
    <property type="nucleotide sequence ID" value="NZ_JAAIMP010000006.1"/>
</dbReference>
<evidence type="ECO:0000313" key="1">
    <source>
        <dbReference type="EMBL" id="NSC76747.1"/>
    </source>
</evidence>
<name>A0AAX0BNC0_9FIRM</name>
<proteinExistence type="predicted"/>
<dbReference type="EMBL" id="JAAIMP010000006">
    <property type="protein sequence ID" value="NSC76747.1"/>
    <property type="molecule type" value="Genomic_DNA"/>
</dbReference>
<accession>A0AAX0BNC0</accession>
<comment type="caution">
    <text evidence="1">The sequence shown here is derived from an EMBL/GenBank/DDBJ whole genome shotgun (WGS) entry which is preliminary data.</text>
</comment>
<evidence type="ECO:0008006" key="3">
    <source>
        <dbReference type="Google" id="ProtNLM"/>
    </source>
</evidence>
<dbReference type="AlphaFoldDB" id="A0AAX0BNC0"/>